<evidence type="ECO:0000256" key="5">
    <source>
        <dbReference type="ARBA" id="ARBA00022723"/>
    </source>
</evidence>
<proteinExistence type="inferred from homology"/>
<dbReference type="InterPro" id="IPR036571">
    <property type="entry name" value="MECDP_synthase_sf"/>
</dbReference>
<comment type="caution">
    <text evidence="11">The sequence shown here is derived from an EMBL/GenBank/DDBJ whole genome shotgun (WGS) entry which is preliminary data.</text>
</comment>
<evidence type="ECO:0000313" key="12">
    <source>
        <dbReference type="Proteomes" id="UP000261187"/>
    </source>
</evidence>
<comment type="subunit">
    <text evidence="8">Homotrimer.</text>
</comment>
<comment type="cofactor">
    <cofactor evidence="8">
        <name>a divalent metal cation</name>
        <dbReference type="ChEBI" id="CHEBI:60240"/>
    </cofactor>
    <text evidence="8">Binds 1 divalent metal cation per subunit.</text>
</comment>
<evidence type="ECO:0000256" key="8">
    <source>
        <dbReference type="HAMAP-Rule" id="MF_00107"/>
    </source>
</evidence>
<evidence type="ECO:0000256" key="6">
    <source>
        <dbReference type="ARBA" id="ARBA00023229"/>
    </source>
</evidence>
<sequence>MNIRVGFGYDVHKLVGNRDLWLGGIKIDYELGLLGHSDADVLIHAICDALLGAANMRDIGYHFPDTAAETLNVDSKILLRKTMELIATKGYTLGNIDATVCAERPKLNPHVPAMKACLAEVMGVDEDQISIKATTTEKLGFTGRMEGISAYATVLIQKGQHASSTP</sequence>
<dbReference type="Pfam" id="PF02542">
    <property type="entry name" value="YgbB"/>
    <property type="match status" value="1"/>
</dbReference>
<dbReference type="Gene3D" id="3.30.1330.50">
    <property type="entry name" value="2-C-methyl-D-erythritol 2,4-cyclodiphosphate synthase"/>
    <property type="match status" value="1"/>
</dbReference>
<feature type="binding site" evidence="8">
    <location>
        <begin position="36"/>
        <end position="37"/>
    </location>
    <ligand>
        <name>4-CDP-2-C-methyl-D-erythritol 2-phosphate</name>
        <dbReference type="ChEBI" id="CHEBI:57919"/>
    </ligand>
</feature>
<comment type="catalytic activity">
    <reaction evidence="1 8 9">
        <text>4-CDP-2-C-methyl-D-erythritol 2-phosphate = 2-C-methyl-D-erythritol 2,4-cyclic diphosphate + CMP</text>
        <dbReference type="Rhea" id="RHEA:23864"/>
        <dbReference type="ChEBI" id="CHEBI:57919"/>
        <dbReference type="ChEBI" id="CHEBI:58483"/>
        <dbReference type="ChEBI" id="CHEBI:60377"/>
        <dbReference type="EC" id="4.6.1.12"/>
    </reaction>
</comment>
<feature type="domain" description="2-C-methyl-D-erythritol 2,4-cyclodiphosphate synthase" evidence="10">
    <location>
        <begin position="3"/>
        <end position="156"/>
    </location>
</feature>
<dbReference type="AlphaFoldDB" id="A0AA92T0L8"/>
<feature type="binding site" evidence="8">
    <location>
        <position position="10"/>
    </location>
    <ligand>
        <name>a divalent metal cation</name>
        <dbReference type="ChEBI" id="CHEBI:60240"/>
    </ligand>
</feature>
<dbReference type="Proteomes" id="UP000261187">
    <property type="component" value="Unassembled WGS sequence"/>
</dbReference>
<evidence type="ECO:0000259" key="10">
    <source>
        <dbReference type="Pfam" id="PF02542"/>
    </source>
</evidence>
<keyword evidence="7 8" id="KW-0456">Lyase</keyword>
<comment type="pathway">
    <text evidence="2 8">Isoprenoid biosynthesis; isopentenyl diphosphate biosynthesis via DXP pathway; isopentenyl diphosphate from 1-deoxy-D-xylulose 5-phosphate: step 4/6.</text>
</comment>
<evidence type="ECO:0000256" key="4">
    <source>
        <dbReference type="ARBA" id="ARBA00012579"/>
    </source>
</evidence>
<keyword evidence="6 8" id="KW-0414">Isoprene biosynthesis</keyword>
<dbReference type="RefSeq" id="WP_117691858.1">
    <property type="nucleotide sequence ID" value="NZ_QSSA01000002.1"/>
</dbReference>
<protein>
    <recommendedName>
        <fullName evidence="4 8">2-C-methyl-D-erythritol 2,4-cyclodiphosphate synthase</fullName>
        <shortName evidence="8">MECDP-synthase</shortName>
        <shortName evidence="8">MECPP-synthase</shortName>
        <shortName evidence="8">MECPS</shortName>
        <ecNumber evidence="4 8">4.6.1.12</ecNumber>
    </recommendedName>
</protein>
<accession>A0AA92T0L8</accession>
<dbReference type="EC" id="4.6.1.12" evidence="4 8"/>
<feature type="binding site" evidence="8">
    <location>
        <position position="44"/>
    </location>
    <ligand>
        <name>a divalent metal cation</name>
        <dbReference type="ChEBI" id="CHEBI:60240"/>
    </ligand>
</feature>
<reference evidence="11 12" key="1">
    <citation type="submission" date="2018-08" db="EMBL/GenBank/DDBJ databases">
        <title>A genome reference for cultivated species of the human gut microbiota.</title>
        <authorList>
            <person name="Zou Y."/>
            <person name="Xue W."/>
            <person name="Luo G."/>
        </authorList>
    </citation>
    <scope>NUCLEOTIDE SEQUENCE [LARGE SCALE GENOMIC DNA]</scope>
    <source>
        <strain evidence="11 12">TF06-40</strain>
    </source>
</reference>
<gene>
    <name evidence="8" type="primary">ispF</name>
    <name evidence="11" type="ORF">DXC61_01175</name>
</gene>
<dbReference type="EMBL" id="QSSA01000002">
    <property type="protein sequence ID" value="RGL64188.1"/>
    <property type="molecule type" value="Genomic_DNA"/>
</dbReference>
<feature type="binding site" evidence="8">
    <location>
        <position position="12"/>
    </location>
    <ligand>
        <name>a divalent metal cation</name>
        <dbReference type="ChEBI" id="CHEBI:60240"/>
    </ligand>
</feature>
<dbReference type="InterPro" id="IPR003526">
    <property type="entry name" value="MECDP_synthase"/>
</dbReference>
<comment type="function">
    <text evidence="8">Involved in the biosynthesis of isopentenyl diphosphate (IPP) and dimethylallyl diphosphate (DMAPP), two major building blocks of isoprenoid compounds. Catalyzes the conversion of 4-diphosphocytidyl-2-C-methyl-D-erythritol 2-phosphate (CDP-ME2P) to 2-C-methyl-D-erythritol 2,4-cyclodiphosphate (ME-CPP) with a corresponding release of cytidine 5-monophosphate (CMP).</text>
</comment>
<dbReference type="PANTHER" id="PTHR43181:SF1">
    <property type="entry name" value="2-C-METHYL-D-ERYTHRITOL 2,4-CYCLODIPHOSPHATE SYNTHASE, CHLOROPLASTIC"/>
    <property type="match status" value="1"/>
</dbReference>
<dbReference type="FunFam" id="3.30.1330.50:FF:000001">
    <property type="entry name" value="2-C-methyl-D-erythritol 2,4-cyclodiphosphate synthase"/>
    <property type="match status" value="1"/>
</dbReference>
<dbReference type="GO" id="GO:0019288">
    <property type="term" value="P:isopentenyl diphosphate biosynthetic process, methylerythritol 4-phosphate pathway"/>
    <property type="evidence" value="ECO:0007669"/>
    <property type="project" value="UniProtKB-UniRule"/>
</dbReference>
<dbReference type="PANTHER" id="PTHR43181">
    <property type="entry name" value="2-C-METHYL-D-ERYTHRITOL 2,4-CYCLODIPHOSPHATE SYNTHASE, CHLOROPLASTIC"/>
    <property type="match status" value="1"/>
</dbReference>
<feature type="binding site" evidence="8">
    <location>
        <begin position="134"/>
        <end position="137"/>
    </location>
    <ligand>
        <name>4-CDP-2-C-methyl-D-erythritol 2-phosphate</name>
        <dbReference type="ChEBI" id="CHEBI:57919"/>
    </ligand>
</feature>
<evidence type="ECO:0000256" key="2">
    <source>
        <dbReference type="ARBA" id="ARBA00004709"/>
    </source>
</evidence>
<evidence type="ECO:0000256" key="3">
    <source>
        <dbReference type="ARBA" id="ARBA00008480"/>
    </source>
</evidence>
<dbReference type="HAMAP" id="MF_00107">
    <property type="entry name" value="IspF"/>
    <property type="match status" value="1"/>
</dbReference>
<dbReference type="CDD" id="cd00554">
    <property type="entry name" value="MECDP_synthase"/>
    <property type="match status" value="1"/>
</dbReference>
<comment type="similarity">
    <text evidence="3 8 9">Belongs to the IspF family.</text>
</comment>
<dbReference type="NCBIfam" id="TIGR00151">
    <property type="entry name" value="ispF"/>
    <property type="match status" value="1"/>
</dbReference>
<feature type="binding site" evidence="8">
    <location>
        <begin position="58"/>
        <end position="60"/>
    </location>
    <ligand>
        <name>4-CDP-2-C-methyl-D-erythritol 2-phosphate</name>
        <dbReference type="ChEBI" id="CHEBI:57919"/>
    </ligand>
</feature>
<dbReference type="GO" id="GO:0008685">
    <property type="term" value="F:2-C-methyl-D-erythritol 2,4-cyclodiphosphate synthase activity"/>
    <property type="evidence" value="ECO:0007669"/>
    <property type="project" value="UniProtKB-UniRule"/>
</dbReference>
<feature type="binding site" evidence="8">
    <location>
        <position position="144"/>
    </location>
    <ligand>
        <name>4-CDP-2-C-methyl-D-erythritol 2-phosphate</name>
        <dbReference type="ChEBI" id="CHEBI:57919"/>
    </ligand>
</feature>
<name>A0AA92T0L8_9BACT</name>
<dbReference type="GO" id="GO:0016114">
    <property type="term" value="P:terpenoid biosynthetic process"/>
    <property type="evidence" value="ECO:0007669"/>
    <property type="project" value="InterPro"/>
</dbReference>
<evidence type="ECO:0000256" key="9">
    <source>
        <dbReference type="RuleBase" id="RU004395"/>
    </source>
</evidence>
<evidence type="ECO:0000313" key="11">
    <source>
        <dbReference type="EMBL" id="RGL64188.1"/>
    </source>
</evidence>
<dbReference type="GO" id="GO:0046872">
    <property type="term" value="F:metal ion binding"/>
    <property type="evidence" value="ECO:0007669"/>
    <property type="project" value="UniProtKB-KW"/>
</dbReference>
<feature type="binding site" evidence="8">
    <location>
        <position position="141"/>
    </location>
    <ligand>
        <name>4-CDP-2-C-methyl-D-erythritol 2-phosphate</name>
        <dbReference type="ChEBI" id="CHEBI:57919"/>
    </ligand>
</feature>
<dbReference type="SUPFAM" id="SSF69765">
    <property type="entry name" value="IpsF-like"/>
    <property type="match status" value="1"/>
</dbReference>
<comment type="caution">
    <text evidence="8">Lacks conserved residue(s) required for the propagation of feature annotation.</text>
</comment>
<evidence type="ECO:0000256" key="1">
    <source>
        <dbReference type="ARBA" id="ARBA00000200"/>
    </source>
</evidence>
<feature type="site" description="Transition state stabilizer" evidence="8">
    <location>
        <position position="135"/>
    </location>
</feature>
<dbReference type="PROSITE" id="PS01350">
    <property type="entry name" value="ISPF"/>
    <property type="match status" value="1"/>
</dbReference>
<feature type="site" description="Transition state stabilizer" evidence="8">
    <location>
        <position position="36"/>
    </location>
</feature>
<organism evidence="11 12">
    <name type="scientific">Segatella copri</name>
    <dbReference type="NCBI Taxonomy" id="165179"/>
    <lineage>
        <taxon>Bacteria</taxon>
        <taxon>Pseudomonadati</taxon>
        <taxon>Bacteroidota</taxon>
        <taxon>Bacteroidia</taxon>
        <taxon>Bacteroidales</taxon>
        <taxon>Prevotellaceae</taxon>
        <taxon>Segatella</taxon>
    </lineage>
</organism>
<feature type="binding site" evidence="8">
    <location>
        <begin position="10"/>
        <end position="12"/>
    </location>
    <ligand>
        <name>4-CDP-2-C-methyl-D-erythritol 2-phosphate</name>
        <dbReference type="ChEBI" id="CHEBI:57919"/>
    </ligand>
</feature>
<evidence type="ECO:0000256" key="7">
    <source>
        <dbReference type="ARBA" id="ARBA00023239"/>
    </source>
</evidence>
<keyword evidence="5 8" id="KW-0479">Metal-binding</keyword>
<dbReference type="InterPro" id="IPR020555">
    <property type="entry name" value="MECDP_synthase_CS"/>
</dbReference>